<evidence type="ECO:0000256" key="2">
    <source>
        <dbReference type="ARBA" id="ARBA00022898"/>
    </source>
</evidence>
<dbReference type="EMBL" id="FOJG01000002">
    <property type="protein sequence ID" value="SEW52215.1"/>
    <property type="molecule type" value="Genomic_DNA"/>
</dbReference>
<dbReference type="OrthoDB" id="594134at2"/>
<dbReference type="PANTHER" id="PTHR46577">
    <property type="entry name" value="HTH-TYPE TRANSCRIPTIONAL REGULATORY PROTEIN GABR"/>
    <property type="match status" value="1"/>
</dbReference>
<organism evidence="7 8">
    <name type="scientific">Chitinophaga arvensicola</name>
    <dbReference type="NCBI Taxonomy" id="29529"/>
    <lineage>
        <taxon>Bacteria</taxon>
        <taxon>Pseudomonadati</taxon>
        <taxon>Bacteroidota</taxon>
        <taxon>Chitinophagia</taxon>
        <taxon>Chitinophagales</taxon>
        <taxon>Chitinophagaceae</taxon>
        <taxon>Chitinophaga</taxon>
    </lineage>
</organism>
<dbReference type="InterPro" id="IPR015421">
    <property type="entry name" value="PyrdxlP-dep_Trfase_major"/>
</dbReference>
<dbReference type="AlphaFoldDB" id="A0A1I0S8L9"/>
<evidence type="ECO:0000259" key="6">
    <source>
        <dbReference type="PROSITE" id="PS50949"/>
    </source>
</evidence>
<dbReference type="PANTHER" id="PTHR46577:SF1">
    <property type="entry name" value="HTH-TYPE TRANSCRIPTIONAL REGULATORY PROTEIN GABR"/>
    <property type="match status" value="1"/>
</dbReference>
<dbReference type="Gene3D" id="3.40.640.10">
    <property type="entry name" value="Type I PLP-dependent aspartate aminotransferase-like (Major domain)"/>
    <property type="match status" value="1"/>
</dbReference>
<dbReference type="GO" id="GO:0003700">
    <property type="term" value="F:DNA-binding transcription factor activity"/>
    <property type="evidence" value="ECO:0007669"/>
    <property type="project" value="InterPro"/>
</dbReference>
<keyword evidence="3" id="KW-0805">Transcription regulation</keyword>
<dbReference type="GO" id="GO:0003677">
    <property type="term" value="F:DNA binding"/>
    <property type="evidence" value="ECO:0007669"/>
    <property type="project" value="UniProtKB-KW"/>
</dbReference>
<keyword evidence="4" id="KW-0238">DNA-binding</keyword>
<reference evidence="8" key="1">
    <citation type="submission" date="2016-10" db="EMBL/GenBank/DDBJ databases">
        <authorList>
            <person name="Varghese N."/>
            <person name="Submissions S."/>
        </authorList>
    </citation>
    <scope>NUCLEOTIDE SEQUENCE [LARGE SCALE GENOMIC DNA]</scope>
    <source>
        <strain evidence="8">DSM 3695</strain>
    </source>
</reference>
<protein>
    <submittedName>
        <fullName evidence="7">Transcriptional regulator, GntR family</fullName>
    </submittedName>
</protein>
<dbReference type="InterPro" id="IPR036388">
    <property type="entry name" value="WH-like_DNA-bd_sf"/>
</dbReference>
<dbReference type="Proteomes" id="UP000199310">
    <property type="component" value="Unassembled WGS sequence"/>
</dbReference>
<evidence type="ECO:0000256" key="1">
    <source>
        <dbReference type="ARBA" id="ARBA00005384"/>
    </source>
</evidence>
<dbReference type="Pfam" id="PF00392">
    <property type="entry name" value="GntR"/>
    <property type="match status" value="1"/>
</dbReference>
<dbReference type="RefSeq" id="WP_089898623.1">
    <property type="nucleotide sequence ID" value="NZ_FOJG01000002.1"/>
</dbReference>
<accession>A0A1I0S8L9</accession>
<comment type="similarity">
    <text evidence="1">In the C-terminal section; belongs to the class-I pyridoxal-phosphate-dependent aminotransferase family.</text>
</comment>
<dbReference type="SUPFAM" id="SSF53383">
    <property type="entry name" value="PLP-dependent transferases"/>
    <property type="match status" value="1"/>
</dbReference>
<evidence type="ECO:0000256" key="3">
    <source>
        <dbReference type="ARBA" id="ARBA00023015"/>
    </source>
</evidence>
<name>A0A1I0S8L9_9BACT</name>
<keyword evidence="2" id="KW-0663">Pyridoxal phosphate</keyword>
<dbReference type="Pfam" id="PF00155">
    <property type="entry name" value="Aminotran_1_2"/>
    <property type="match status" value="1"/>
</dbReference>
<dbReference type="GO" id="GO:0030170">
    <property type="term" value="F:pyridoxal phosphate binding"/>
    <property type="evidence" value="ECO:0007669"/>
    <property type="project" value="InterPro"/>
</dbReference>
<dbReference type="InterPro" id="IPR004839">
    <property type="entry name" value="Aminotransferase_I/II_large"/>
</dbReference>
<dbReference type="SMART" id="SM00345">
    <property type="entry name" value="HTH_GNTR"/>
    <property type="match status" value="1"/>
</dbReference>
<dbReference type="SUPFAM" id="SSF46785">
    <property type="entry name" value="Winged helix' DNA-binding domain"/>
    <property type="match status" value="1"/>
</dbReference>
<keyword evidence="8" id="KW-1185">Reference proteome</keyword>
<sequence>MLRPWKTIFKMSFKPGDTLVEQITDGIRNEIIKGRLERGAALPGSRILAADIGVNRKTVVFAYEALIAEGWLESKHKSGTFVSENLPVIKRSVTPLFRQKTSNFAFNHYDPFCLTDRPLEANLIVFNEGAPDARLAPLKELSAAYKRVFHRHGKWRLLGYGSERGDVKLREEVAIMLSRDRGVHANVNDICITRGSQMAIYLAARVLVQPGDKVVVENPGYYAARKLFLEAGAQLRAIDVDSDGIDVDALEALCRKTKIKAVYVTPHHQFPTTVSMKAGRRIRLLELSLKYSFAIIEDDYDHEFHFGAGNNLALASSEMAANVIYISSLSKLIAPAIRVGYIKGPAAFMQSLVNLRVQIDRQGDAILEHAIAELMEDGTIGRHARKASAVYKERRDVMESCLKEHFGESVRFRSPEGGLACWIQFQKRVNFTKYIAQLKQKGIQIVPPGSFYLDQHPGDFMRLGYGSLNEQELAGGIKIMSSVYHGYKTK</sequence>
<evidence type="ECO:0000313" key="7">
    <source>
        <dbReference type="EMBL" id="SEW52215.1"/>
    </source>
</evidence>
<proteinExistence type="inferred from homology"/>
<dbReference type="STRING" id="29529.SAMN04488122_4725"/>
<dbReference type="CDD" id="cd07377">
    <property type="entry name" value="WHTH_GntR"/>
    <property type="match status" value="1"/>
</dbReference>
<keyword evidence="5" id="KW-0804">Transcription</keyword>
<dbReference type="Gene3D" id="1.10.10.10">
    <property type="entry name" value="Winged helix-like DNA-binding domain superfamily/Winged helix DNA-binding domain"/>
    <property type="match status" value="1"/>
</dbReference>
<feature type="domain" description="HTH gntR-type" evidence="6">
    <location>
        <begin position="17"/>
        <end position="85"/>
    </location>
</feature>
<dbReference type="InterPro" id="IPR015424">
    <property type="entry name" value="PyrdxlP-dep_Trfase"/>
</dbReference>
<dbReference type="InterPro" id="IPR036390">
    <property type="entry name" value="WH_DNA-bd_sf"/>
</dbReference>
<evidence type="ECO:0000256" key="5">
    <source>
        <dbReference type="ARBA" id="ARBA00023163"/>
    </source>
</evidence>
<dbReference type="CDD" id="cd00609">
    <property type="entry name" value="AAT_like"/>
    <property type="match status" value="1"/>
</dbReference>
<dbReference type="InterPro" id="IPR051446">
    <property type="entry name" value="HTH_trans_reg/aminotransferase"/>
</dbReference>
<evidence type="ECO:0000313" key="8">
    <source>
        <dbReference type="Proteomes" id="UP000199310"/>
    </source>
</evidence>
<gene>
    <name evidence="7" type="ORF">SAMN04488122_4725</name>
</gene>
<dbReference type="PROSITE" id="PS50949">
    <property type="entry name" value="HTH_GNTR"/>
    <property type="match status" value="1"/>
</dbReference>
<dbReference type="InterPro" id="IPR000524">
    <property type="entry name" value="Tscrpt_reg_HTH_GntR"/>
</dbReference>
<evidence type="ECO:0000256" key="4">
    <source>
        <dbReference type="ARBA" id="ARBA00023125"/>
    </source>
</evidence>